<dbReference type="STRING" id="38300.SPRI_1751"/>
<dbReference type="GO" id="GO:0016791">
    <property type="term" value="F:phosphatase activity"/>
    <property type="evidence" value="ECO:0007669"/>
    <property type="project" value="TreeGrafter"/>
</dbReference>
<dbReference type="EMBL" id="CP011340">
    <property type="protein sequence ID" value="ALC20057.1"/>
    <property type="molecule type" value="Genomic_DNA"/>
</dbReference>
<dbReference type="InterPro" id="IPR003018">
    <property type="entry name" value="GAF"/>
</dbReference>
<dbReference type="RefSeq" id="WP_053556823.1">
    <property type="nucleotide sequence ID" value="NZ_CP011340.1"/>
</dbReference>
<dbReference type="InterPro" id="IPR036457">
    <property type="entry name" value="PPM-type-like_dom_sf"/>
</dbReference>
<dbReference type="Gene3D" id="3.30.450.20">
    <property type="entry name" value="PAS domain"/>
    <property type="match status" value="1"/>
</dbReference>
<dbReference type="Proteomes" id="UP000060513">
    <property type="component" value="Chromosome"/>
</dbReference>
<dbReference type="SMART" id="SM00065">
    <property type="entry name" value="GAF"/>
    <property type="match status" value="1"/>
</dbReference>
<dbReference type="Pfam" id="PF13581">
    <property type="entry name" value="HATPase_c_2"/>
    <property type="match status" value="1"/>
</dbReference>
<evidence type="ECO:0000256" key="1">
    <source>
        <dbReference type="ARBA" id="ARBA00022801"/>
    </source>
</evidence>
<dbReference type="KEGG" id="spri:SPRI_1751"/>
<dbReference type="InterPro" id="IPR013656">
    <property type="entry name" value="PAS_4"/>
</dbReference>
<gene>
    <name evidence="2" type="ORF">SPRI_1751</name>
</gene>
<reference evidence="2 3" key="1">
    <citation type="submission" date="2015-08" db="EMBL/GenBank/DDBJ databases">
        <title>Genome sequence of the pristinamycin over-producing bacterium Streptomyces pristinaespiralis HCCB10218.</title>
        <authorList>
            <person name="Tian J."/>
            <person name="Yang J."/>
            <person name="Li L."/>
            <person name="Ruan L."/>
            <person name="Wei W."/>
            <person name="Zheng G."/>
            <person name="Wei Z."/>
            <person name="Yang S."/>
            <person name="Ge M."/>
            <person name="Jiang W."/>
            <person name="Lu Y."/>
        </authorList>
    </citation>
    <scope>NUCLEOTIDE SEQUENCE [LARGE SCALE GENOMIC DNA]</scope>
    <source>
        <strain evidence="2 3">HCCB 10218</strain>
    </source>
</reference>
<dbReference type="PANTHER" id="PTHR43156:SF2">
    <property type="entry name" value="STAGE II SPORULATION PROTEIN E"/>
    <property type="match status" value="1"/>
</dbReference>
<proteinExistence type="predicted"/>
<dbReference type="InterPro" id="IPR052016">
    <property type="entry name" value="Bact_Sigma-Reg"/>
</dbReference>
<sequence>MSDADTPNHVPPAEDAVAAALLKVLFARSAGALHVLDDQLTVVRADGPDAAAEGAGHLLGRPFTEVYRLDEPHTAEGLLREVLISGRPATDHVFRGRRAGEEGPDRRFLMQAYRLDDHRGRSLGRVLACMADVTQREKARRRKAALAAVREAVGRTLDVTATAEAFTGAVVPAYADIAVVDVLDDVLRGTVPLAGPPERDVPLRRAAFRSCDEAAVPARPVGDIRGLPDLTPYGRVLADFQPRLVALDRDAPWLRADPALARAIRASGARSMIVAPLSVRGAPLGLVTLYRCEDAEPFEEADRTLVLSLAAHTALSIDNARRYEYDHTVASTVQRRLLPPRTTAGPAVETAHLYLSGHNSGCWFDTIGLSGARTAMVVGNVSGEGIEAAAAMGQLRMVINALAALDLEPDELLARLNDTANRLAQERAALPPGDPLHRQPLTATCTYAVYDPFTRVCAVARAGHPAPFVVRPDGSASTPDVAEGPKLGSFDTAPCAVTAVTLEVGSLLAFYTGGLAHDGMLARPARKALAHPEQELGELCDAVAYTLPADAGPEGIALLLARTGSVVADHVAELELPHEPTAPALARTFARDLLGAWGIDGETAFGTELIVSELVTNAVRYGTPPLRLRLIRGDTLTCEVHDASSVSPHLRHARTVDEGGRGLFIVSELAGNWGTRYTGGGKVLWTEQHLPPPD</sequence>
<dbReference type="InterPro" id="IPR036890">
    <property type="entry name" value="HATPase_C_sf"/>
</dbReference>
<organism evidence="2">
    <name type="scientific">Streptomyces pristinaespiralis</name>
    <dbReference type="NCBI Taxonomy" id="38300"/>
    <lineage>
        <taxon>Bacteria</taxon>
        <taxon>Bacillati</taxon>
        <taxon>Actinomycetota</taxon>
        <taxon>Actinomycetes</taxon>
        <taxon>Kitasatosporales</taxon>
        <taxon>Streptomycetaceae</taxon>
        <taxon>Streptomyces</taxon>
    </lineage>
</organism>
<accession>A0A0M4DPR7</accession>
<dbReference type="AlphaFoldDB" id="A0A0M4DPR7"/>
<dbReference type="InterPro" id="IPR003594">
    <property type="entry name" value="HATPase_dom"/>
</dbReference>
<dbReference type="InterPro" id="IPR001932">
    <property type="entry name" value="PPM-type_phosphatase-like_dom"/>
</dbReference>
<dbReference type="SUPFAM" id="SSF55874">
    <property type="entry name" value="ATPase domain of HSP90 chaperone/DNA topoisomerase II/histidine kinase"/>
    <property type="match status" value="1"/>
</dbReference>
<dbReference type="Pfam" id="PF08448">
    <property type="entry name" value="PAS_4"/>
    <property type="match status" value="1"/>
</dbReference>
<dbReference type="SMART" id="SM00331">
    <property type="entry name" value="PP2C_SIG"/>
    <property type="match status" value="1"/>
</dbReference>
<dbReference type="GeneID" id="97237197"/>
<dbReference type="Pfam" id="PF01590">
    <property type="entry name" value="GAF"/>
    <property type="match status" value="1"/>
</dbReference>
<dbReference type="SUPFAM" id="SSF55781">
    <property type="entry name" value="GAF domain-like"/>
    <property type="match status" value="1"/>
</dbReference>
<dbReference type="InterPro" id="IPR029016">
    <property type="entry name" value="GAF-like_dom_sf"/>
</dbReference>
<dbReference type="Gene3D" id="3.30.565.10">
    <property type="entry name" value="Histidine kinase-like ATPase, C-terminal domain"/>
    <property type="match status" value="1"/>
</dbReference>
<dbReference type="Pfam" id="PF07228">
    <property type="entry name" value="SpoIIE"/>
    <property type="match status" value="1"/>
</dbReference>
<dbReference type="PANTHER" id="PTHR43156">
    <property type="entry name" value="STAGE II SPORULATION PROTEIN E-RELATED"/>
    <property type="match status" value="1"/>
</dbReference>
<dbReference type="FunFam" id="3.30.565.10:FF:000028">
    <property type="entry name" value="PAS sensor protein"/>
    <property type="match status" value="1"/>
</dbReference>
<protein>
    <submittedName>
        <fullName evidence="2">Diguanylate cyclase</fullName>
    </submittedName>
</protein>
<evidence type="ECO:0000313" key="2">
    <source>
        <dbReference type="EMBL" id="ALC20057.1"/>
    </source>
</evidence>
<evidence type="ECO:0000313" key="3">
    <source>
        <dbReference type="Proteomes" id="UP000060513"/>
    </source>
</evidence>
<keyword evidence="1" id="KW-0378">Hydrolase</keyword>
<dbReference type="Gene3D" id="3.60.40.10">
    <property type="entry name" value="PPM-type phosphatase domain"/>
    <property type="match status" value="1"/>
</dbReference>
<dbReference type="CDD" id="cd16936">
    <property type="entry name" value="HATPase_RsbW-like"/>
    <property type="match status" value="1"/>
</dbReference>
<dbReference type="OrthoDB" id="118142at2"/>
<name>A0A0M4DPR7_STRPR</name>
<dbReference type="Gene3D" id="3.30.450.40">
    <property type="match status" value="1"/>
</dbReference>
<dbReference type="PATRIC" id="fig|38300.4.peg.1858"/>